<organism evidence="2 3">
    <name type="scientific">Oidiodendron maius (strain Zn)</name>
    <dbReference type="NCBI Taxonomy" id="913774"/>
    <lineage>
        <taxon>Eukaryota</taxon>
        <taxon>Fungi</taxon>
        <taxon>Dikarya</taxon>
        <taxon>Ascomycota</taxon>
        <taxon>Pezizomycotina</taxon>
        <taxon>Leotiomycetes</taxon>
        <taxon>Leotiomycetes incertae sedis</taxon>
        <taxon>Myxotrichaceae</taxon>
        <taxon>Oidiodendron</taxon>
    </lineage>
</organism>
<gene>
    <name evidence="2" type="ORF">OIDMADRAFT_22102</name>
</gene>
<protein>
    <submittedName>
        <fullName evidence="2">Uncharacterized protein</fullName>
    </submittedName>
</protein>
<dbReference type="Proteomes" id="UP000054321">
    <property type="component" value="Unassembled WGS sequence"/>
</dbReference>
<accession>A0A0C3HYA9</accession>
<dbReference type="EMBL" id="KN832870">
    <property type="protein sequence ID" value="KIN07207.1"/>
    <property type="molecule type" value="Genomic_DNA"/>
</dbReference>
<evidence type="ECO:0000313" key="3">
    <source>
        <dbReference type="Proteomes" id="UP000054321"/>
    </source>
</evidence>
<reference evidence="3" key="2">
    <citation type="submission" date="2015-01" db="EMBL/GenBank/DDBJ databases">
        <title>Evolutionary Origins and Diversification of the Mycorrhizal Mutualists.</title>
        <authorList>
            <consortium name="DOE Joint Genome Institute"/>
            <consortium name="Mycorrhizal Genomics Consortium"/>
            <person name="Kohler A."/>
            <person name="Kuo A."/>
            <person name="Nagy L.G."/>
            <person name="Floudas D."/>
            <person name="Copeland A."/>
            <person name="Barry K.W."/>
            <person name="Cichocki N."/>
            <person name="Veneault-Fourrey C."/>
            <person name="LaButti K."/>
            <person name="Lindquist E.A."/>
            <person name="Lipzen A."/>
            <person name="Lundell T."/>
            <person name="Morin E."/>
            <person name="Murat C."/>
            <person name="Riley R."/>
            <person name="Ohm R."/>
            <person name="Sun H."/>
            <person name="Tunlid A."/>
            <person name="Henrissat B."/>
            <person name="Grigoriev I.V."/>
            <person name="Hibbett D.S."/>
            <person name="Martin F."/>
        </authorList>
    </citation>
    <scope>NUCLEOTIDE SEQUENCE [LARGE SCALE GENOMIC DNA]</scope>
    <source>
        <strain evidence="3">Zn</strain>
    </source>
</reference>
<feature type="chain" id="PRO_5002178680" evidence="1">
    <location>
        <begin position="20"/>
        <end position="536"/>
    </location>
</feature>
<evidence type="ECO:0000313" key="2">
    <source>
        <dbReference type="EMBL" id="KIN07207.1"/>
    </source>
</evidence>
<dbReference type="HOGENOM" id="CLU_508142_0_0_1"/>
<name>A0A0C3HYA9_OIDMZ</name>
<reference evidence="2 3" key="1">
    <citation type="submission" date="2014-04" db="EMBL/GenBank/DDBJ databases">
        <authorList>
            <consortium name="DOE Joint Genome Institute"/>
            <person name="Kuo A."/>
            <person name="Martino E."/>
            <person name="Perotto S."/>
            <person name="Kohler A."/>
            <person name="Nagy L.G."/>
            <person name="Floudas D."/>
            <person name="Copeland A."/>
            <person name="Barry K.W."/>
            <person name="Cichocki N."/>
            <person name="Veneault-Fourrey C."/>
            <person name="LaButti K."/>
            <person name="Lindquist E.A."/>
            <person name="Lipzen A."/>
            <person name="Lundell T."/>
            <person name="Morin E."/>
            <person name="Murat C."/>
            <person name="Sun H."/>
            <person name="Tunlid A."/>
            <person name="Henrissat B."/>
            <person name="Grigoriev I.V."/>
            <person name="Hibbett D.S."/>
            <person name="Martin F."/>
            <person name="Nordberg H.P."/>
            <person name="Cantor M.N."/>
            <person name="Hua S.X."/>
        </authorList>
    </citation>
    <scope>NUCLEOTIDE SEQUENCE [LARGE SCALE GENOMIC DNA]</scope>
    <source>
        <strain evidence="2 3">Zn</strain>
    </source>
</reference>
<proteinExistence type="predicted"/>
<evidence type="ECO:0000256" key="1">
    <source>
        <dbReference type="SAM" id="SignalP"/>
    </source>
</evidence>
<dbReference type="InParanoid" id="A0A0C3HYA9"/>
<dbReference type="AlphaFoldDB" id="A0A0C3HYA9"/>
<keyword evidence="3" id="KW-1185">Reference proteome</keyword>
<keyword evidence="1" id="KW-0732">Signal</keyword>
<sequence length="536" mass="54730">MKALKISAVLTGMAVAATGLPGLHRFSSDHTAHHLNGTHINANVTKSVAARAVVDLPDVSLTATAGSYGHPDGPLNMVSLAKSASTSIGNVNLVESDDGFIWIATDAGTATKITPSAPGSVNDISGSMQVSSGITAESTQGSVDIVNSNLISRVVSLDSTQGVVNKVAESTQVADSNPVYDDASPDSTQRFVNKVPDSTQGVESTQVADSTQFASSTQFYDSTQAVDSTQVAHSTQVVESTQGSNGAARVPASYNSAVSSDSKLHPFSTNVNSVTLRPIIPVPTSIPFGVFPRGVYGIYGSLGEGYITSTATSKSVVLSASGTSFVIGMKDVSHGPVIPGTESTQTRMKYATGVIFSDLPSTRSNSTLDIITTETTVIATSTITGSSTSTITQLIALNPAYQTSSIDSHPCPGITTVTVTVVATNTVASYLPTTVKYKNVTVSTRTSGISPFTLRTVTSYAASINPCIPTPPPGFVGLQLPSDSGATCTASSISASTIGDGGQTSTSSLPFSTGAVGATDINVAFLVGFVALAVFV</sequence>
<feature type="signal peptide" evidence="1">
    <location>
        <begin position="1"/>
        <end position="19"/>
    </location>
</feature>